<keyword evidence="5" id="KW-1185">Reference proteome</keyword>
<dbReference type="Pfam" id="PF24768">
    <property type="entry name" value="ARM_ARMC5"/>
    <property type="match status" value="1"/>
</dbReference>
<dbReference type="PROSITE" id="PS50176">
    <property type="entry name" value="ARM_REPEAT"/>
    <property type="match status" value="3"/>
</dbReference>
<dbReference type="OMA" id="MIGESGC"/>
<dbReference type="InterPro" id="IPR000225">
    <property type="entry name" value="Armadillo"/>
</dbReference>
<dbReference type="SMART" id="SM00185">
    <property type="entry name" value="ARM"/>
    <property type="match status" value="7"/>
</dbReference>
<accession>A0A4W3GUU8</accession>
<feature type="repeat" description="ARM" evidence="2">
    <location>
        <begin position="286"/>
        <end position="314"/>
    </location>
</feature>
<reference evidence="4" key="5">
    <citation type="submission" date="2025-09" db="UniProtKB">
        <authorList>
            <consortium name="Ensembl"/>
        </authorList>
    </citation>
    <scope>IDENTIFICATION</scope>
</reference>
<evidence type="ECO:0000256" key="1">
    <source>
        <dbReference type="ARBA" id="ARBA00022737"/>
    </source>
</evidence>
<evidence type="ECO:0000313" key="5">
    <source>
        <dbReference type="Proteomes" id="UP000314986"/>
    </source>
</evidence>
<evidence type="ECO:0000313" key="4">
    <source>
        <dbReference type="Ensembl" id="ENSCMIP00000006760.1"/>
    </source>
</evidence>
<feature type="repeat" description="ARM" evidence="2">
    <location>
        <begin position="410"/>
        <end position="434"/>
    </location>
</feature>
<dbReference type="Proteomes" id="UP000314986">
    <property type="component" value="Unassembled WGS sequence"/>
</dbReference>
<dbReference type="AlphaFoldDB" id="A0A4W3GUU8"/>
<dbReference type="PANTHER" id="PTHR46618">
    <property type="entry name" value="ARMADILLO REPEAT-CONTAINING PROTEIN 3"/>
    <property type="match status" value="1"/>
</dbReference>
<reference evidence="5" key="3">
    <citation type="journal article" date="2014" name="Nature">
        <title>Elephant shark genome provides unique insights into gnathostome evolution.</title>
        <authorList>
            <consortium name="International Elephant Shark Genome Sequencing Consortium"/>
            <person name="Venkatesh B."/>
            <person name="Lee A.P."/>
            <person name="Ravi V."/>
            <person name="Maurya A.K."/>
            <person name="Lian M.M."/>
            <person name="Swann J.B."/>
            <person name="Ohta Y."/>
            <person name="Flajnik M.F."/>
            <person name="Sutoh Y."/>
            <person name="Kasahara M."/>
            <person name="Hoon S."/>
            <person name="Gangu V."/>
            <person name="Roy S.W."/>
            <person name="Irimia M."/>
            <person name="Korzh V."/>
            <person name="Kondrychyn I."/>
            <person name="Lim Z.W."/>
            <person name="Tay B.H."/>
            <person name="Tohari S."/>
            <person name="Kong K.W."/>
            <person name="Ho S."/>
            <person name="Lorente-Galdos B."/>
            <person name="Quilez J."/>
            <person name="Marques-Bonet T."/>
            <person name="Raney B.J."/>
            <person name="Ingham P.W."/>
            <person name="Tay A."/>
            <person name="Hillier L.W."/>
            <person name="Minx P."/>
            <person name="Boehm T."/>
            <person name="Wilson R.K."/>
            <person name="Brenner S."/>
            <person name="Warren W.C."/>
        </authorList>
    </citation>
    <scope>NUCLEOTIDE SEQUENCE [LARGE SCALE GENOMIC DNA]</scope>
</reference>
<reference evidence="5" key="2">
    <citation type="journal article" date="2007" name="PLoS Biol.">
        <title>Survey sequencing and comparative analysis of the elephant shark (Callorhinchus milii) genome.</title>
        <authorList>
            <person name="Venkatesh B."/>
            <person name="Kirkness E.F."/>
            <person name="Loh Y.H."/>
            <person name="Halpern A.L."/>
            <person name="Lee A.P."/>
            <person name="Johnson J."/>
            <person name="Dandona N."/>
            <person name="Viswanathan L.D."/>
            <person name="Tay A."/>
            <person name="Venter J.C."/>
            <person name="Strausberg R.L."/>
            <person name="Brenner S."/>
        </authorList>
    </citation>
    <scope>NUCLEOTIDE SEQUENCE [LARGE SCALE GENOMIC DNA]</scope>
</reference>
<dbReference type="PANTHER" id="PTHR46618:SF1">
    <property type="entry name" value="ARMADILLO REPEAT-CONTAINING PROTEIN 3"/>
    <property type="match status" value="1"/>
</dbReference>
<dbReference type="STRING" id="7868.ENSCMIP00000006760"/>
<feature type="repeat" description="ARM" evidence="2">
    <location>
        <begin position="328"/>
        <end position="370"/>
    </location>
</feature>
<evidence type="ECO:0000256" key="2">
    <source>
        <dbReference type="PROSITE-ProRule" id="PRU00259"/>
    </source>
</evidence>
<dbReference type="InterPro" id="IPR016024">
    <property type="entry name" value="ARM-type_fold"/>
</dbReference>
<organism evidence="4 5">
    <name type="scientific">Callorhinchus milii</name>
    <name type="common">Ghost shark</name>
    <dbReference type="NCBI Taxonomy" id="7868"/>
    <lineage>
        <taxon>Eukaryota</taxon>
        <taxon>Metazoa</taxon>
        <taxon>Chordata</taxon>
        <taxon>Craniata</taxon>
        <taxon>Vertebrata</taxon>
        <taxon>Chondrichthyes</taxon>
        <taxon>Holocephali</taxon>
        <taxon>Chimaeriformes</taxon>
        <taxon>Callorhinchidae</taxon>
        <taxon>Callorhinchus</taxon>
    </lineage>
</organism>
<feature type="domain" description="ARMC5-like ARM-repeats" evidence="3">
    <location>
        <begin position="182"/>
        <end position="435"/>
    </location>
</feature>
<dbReference type="Ensembl" id="ENSCMIT00000006973.1">
    <property type="protein sequence ID" value="ENSCMIP00000006760.1"/>
    <property type="gene ID" value="ENSCMIG00000003775.1"/>
</dbReference>
<dbReference type="Gene3D" id="1.25.10.10">
    <property type="entry name" value="Leucine-rich Repeat Variant"/>
    <property type="match status" value="2"/>
</dbReference>
<dbReference type="InterPro" id="IPR052441">
    <property type="entry name" value="Armadillo-Ser/Thr_Kinase"/>
</dbReference>
<protein>
    <submittedName>
        <fullName evidence="4">Armadillo repeat containing 3</fullName>
    </submittedName>
</protein>
<reference evidence="4" key="4">
    <citation type="submission" date="2025-08" db="UniProtKB">
        <authorList>
            <consortium name="Ensembl"/>
        </authorList>
    </citation>
    <scope>IDENTIFICATION</scope>
</reference>
<name>A0A4W3GUU8_CALMI</name>
<reference evidence="5" key="1">
    <citation type="journal article" date="2006" name="Science">
        <title>Ancient noncoding elements conserved in the human genome.</title>
        <authorList>
            <person name="Venkatesh B."/>
            <person name="Kirkness E.F."/>
            <person name="Loh Y.H."/>
            <person name="Halpern A.L."/>
            <person name="Lee A.P."/>
            <person name="Johnson J."/>
            <person name="Dandona N."/>
            <person name="Viswanathan L.D."/>
            <person name="Tay A."/>
            <person name="Venter J.C."/>
            <person name="Strausberg R.L."/>
            <person name="Brenner S."/>
        </authorList>
    </citation>
    <scope>NUCLEOTIDE SEQUENCE [LARGE SCALE GENOMIC DNA]</scope>
</reference>
<dbReference type="SUPFAM" id="SSF48371">
    <property type="entry name" value="ARM repeat"/>
    <property type="match status" value="2"/>
</dbReference>
<dbReference type="InParanoid" id="A0A4W3GUU8"/>
<dbReference type="GeneTree" id="ENSGT00940000157476"/>
<dbReference type="InterPro" id="IPR055445">
    <property type="entry name" value="ARM_ARMC5"/>
</dbReference>
<sequence length="513" mass="55412">SPLSHPHSPCPPPLQLSKNVHTVVLLLESPEDDILSKACEAIYRFAEKADENKITLLGLGAVPLLAKLIPHTEKQVHMYATMAFGVMSTHIEVRKVLKKVDFLTSIIACLGPEAAICELNGVPPILELLKSEYPVIQQLALQTLTPIVIDPDCRIQLRQNKGLESILQVLETPDFTDLHVEALTVLANCLEDVETMQVIRETGGLEKFLTFVTTSTLPEAQKRAAKAITASARNCENRKFFHEQGVEKALVNLLGVNNDGIKIAACQAVSVMCELSSSKEAFKKELGIPQLVRLLVSDNEDVKEAAALALANLTTANPTNATAVFEADGVEPLVKLLTESGDGAVANAATVLTNMALQESSRSSIQYYGAMTAIVEPLKSTNTVVQSKAAQVVAALACDADARTQLRTSGGLEPLVKLLHSNHDEVRRNACWAVLVCGKDEPTAIELCKLGALEILQEINLSTSRQNSFSEAAVNKLLDSNPTLKYALTGYLSSNNIITDGFYDLGQVEDTLI</sequence>
<proteinExistence type="predicted"/>
<evidence type="ECO:0000259" key="3">
    <source>
        <dbReference type="Pfam" id="PF24768"/>
    </source>
</evidence>
<dbReference type="InterPro" id="IPR011989">
    <property type="entry name" value="ARM-like"/>
</dbReference>
<keyword evidence="1" id="KW-0677">Repeat</keyword>